<keyword evidence="1" id="KW-0472">Membrane</keyword>
<dbReference type="OrthoDB" id="2668416at2759"/>
<name>A0A9Q0YGV6_HOLLE</name>
<dbReference type="Proteomes" id="UP001152320">
    <property type="component" value="Unassembled WGS sequence"/>
</dbReference>
<evidence type="ECO:0000313" key="3">
    <source>
        <dbReference type="Proteomes" id="UP001152320"/>
    </source>
</evidence>
<gene>
    <name evidence="2" type="ORF">HOLleu_43531</name>
</gene>
<keyword evidence="3" id="KW-1185">Reference proteome</keyword>
<feature type="transmembrane region" description="Helical" evidence="1">
    <location>
        <begin position="12"/>
        <end position="28"/>
    </location>
</feature>
<organism evidence="2 3">
    <name type="scientific">Holothuria leucospilota</name>
    <name type="common">Black long sea cucumber</name>
    <name type="synonym">Mertensiothuria leucospilota</name>
    <dbReference type="NCBI Taxonomy" id="206669"/>
    <lineage>
        <taxon>Eukaryota</taxon>
        <taxon>Metazoa</taxon>
        <taxon>Echinodermata</taxon>
        <taxon>Eleutherozoa</taxon>
        <taxon>Echinozoa</taxon>
        <taxon>Holothuroidea</taxon>
        <taxon>Aspidochirotacea</taxon>
        <taxon>Aspidochirotida</taxon>
        <taxon>Holothuriidae</taxon>
        <taxon>Holothuria</taxon>
    </lineage>
</organism>
<evidence type="ECO:0000256" key="1">
    <source>
        <dbReference type="SAM" id="Phobius"/>
    </source>
</evidence>
<evidence type="ECO:0000313" key="2">
    <source>
        <dbReference type="EMBL" id="KAJ8018466.1"/>
    </source>
</evidence>
<proteinExistence type="predicted"/>
<accession>A0A9Q0YGV6</accession>
<dbReference type="AlphaFoldDB" id="A0A9Q0YGV6"/>
<dbReference type="EMBL" id="JAIZAY010000345">
    <property type="protein sequence ID" value="KAJ8018466.1"/>
    <property type="molecule type" value="Genomic_DNA"/>
</dbReference>
<comment type="caution">
    <text evidence="2">The sequence shown here is derived from an EMBL/GenBank/DDBJ whole genome shotgun (WGS) entry which is preliminary data.</text>
</comment>
<reference evidence="2" key="1">
    <citation type="submission" date="2021-10" db="EMBL/GenBank/DDBJ databases">
        <title>Tropical sea cucumber genome reveals ecological adaptation and Cuvierian tubules defense mechanism.</title>
        <authorList>
            <person name="Chen T."/>
        </authorList>
    </citation>
    <scope>NUCLEOTIDE SEQUENCE</scope>
    <source>
        <strain evidence="2">Nanhai2018</strain>
        <tissue evidence="2">Muscle</tissue>
    </source>
</reference>
<sequence length="132" mass="16334">MAPNTSKIPHLFAQEECLILLASMYVITKKRQKKFRKHRWWVHRLLRNRRRYGAYYTLVNELRFDDEKFKQYFRLTRNQFAQVLELVEKDLVKHCRSREVICPRQRLAICIRYVHKKKKRQNLYLRLNALTI</sequence>
<keyword evidence="1" id="KW-0812">Transmembrane</keyword>
<protein>
    <submittedName>
        <fullName evidence="2">Uncharacterized protein</fullName>
    </submittedName>
</protein>
<keyword evidence="1" id="KW-1133">Transmembrane helix</keyword>